<dbReference type="RefSeq" id="WP_154443042.1">
    <property type="nucleotide sequence ID" value="NZ_JAHLPJ010000001.1"/>
</dbReference>
<dbReference type="AlphaFoldDB" id="A0A6N7XPT2"/>
<proteinExistence type="predicted"/>
<evidence type="ECO:0000313" key="1">
    <source>
        <dbReference type="EMBL" id="MSU03486.1"/>
    </source>
</evidence>
<reference evidence="1 2" key="1">
    <citation type="submission" date="2019-09" db="EMBL/GenBank/DDBJ databases">
        <title>In-depth cultivation of the pig gut microbiome towards novel bacterial diversity and tailored functional studies.</title>
        <authorList>
            <person name="Wylensek D."/>
            <person name="Hitch T.C.A."/>
            <person name="Clavel T."/>
        </authorList>
    </citation>
    <scope>NUCLEOTIDE SEQUENCE [LARGE SCALE GENOMIC DNA]</scope>
    <source>
        <strain evidence="1 2">WCA3-693-APC-4?</strain>
    </source>
</reference>
<keyword evidence="2" id="KW-1185">Reference proteome</keyword>
<sequence>MRSKNTEDSIVELEHEMANYQRKRYVVMKFIHDEKHIVFKDIGKGKRRKEVFNGVEVVIRLAT</sequence>
<comment type="caution">
    <text evidence="1">The sequence shown here is derived from an EMBL/GenBank/DDBJ whole genome shotgun (WGS) entry which is preliminary data.</text>
</comment>
<dbReference type="EMBL" id="VUNQ01000079">
    <property type="protein sequence ID" value="MSU03486.1"/>
    <property type="molecule type" value="Genomic_DNA"/>
</dbReference>
<gene>
    <name evidence="1" type="ORF">FYJ83_18680</name>
</gene>
<name>A0A6N7XPT2_9FIRM</name>
<dbReference type="Proteomes" id="UP000469523">
    <property type="component" value="Unassembled WGS sequence"/>
</dbReference>
<protein>
    <submittedName>
        <fullName evidence="1">Uncharacterized protein</fullName>
    </submittedName>
</protein>
<organism evidence="1 2">
    <name type="scientific">Tissierella pigra</name>
    <dbReference type="NCBI Taxonomy" id="2607614"/>
    <lineage>
        <taxon>Bacteria</taxon>
        <taxon>Bacillati</taxon>
        <taxon>Bacillota</taxon>
        <taxon>Tissierellia</taxon>
        <taxon>Tissierellales</taxon>
        <taxon>Tissierellaceae</taxon>
        <taxon>Tissierella</taxon>
    </lineage>
</organism>
<evidence type="ECO:0000313" key="2">
    <source>
        <dbReference type="Proteomes" id="UP000469523"/>
    </source>
</evidence>
<accession>A0A6N7XPT2</accession>